<keyword evidence="2" id="KW-1185">Reference proteome</keyword>
<evidence type="ECO:0000313" key="1">
    <source>
        <dbReference type="EMBL" id="MFD1677367.1"/>
    </source>
</evidence>
<evidence type="ECO:0008006" key="3">
    <source>
        <dbReference type="Google" id="ProtNLM"/>
    </source>
</evidence>
<evidence type="ECO:0000313" key="2">
    <source>
        <dbReference type="Proteomes" id="UP001597079"/>
    </source>
</evidence>
<dbReference type="RefSeq" id="WP_377945268.1">
    <property type="nucleotide sequence ID" value="NZ_JBHUCX010000092.1"/>
</dbReference>
<sequence>MKKELIKMSEMAQEIYNDGRQQEKMDTARRMLREGAAVDFVVKCTQLPIDEVEALKRDLT</sequence>
<reference evidence="2" key="1">
    <citation type="journal article" date="2019" name="Int. J. Syst. Evol. Microbiol.">
        <title>The Global Catalogue of Microorganisms (GCM) 10K type strain sequencing project: providing services to taxonomists for standard genome sequencing and annotation.</title>
        <authorList>
            <consortium name="The Broad Institute Genomics Platform"/>
            <consortium name="The Broad Institute Genome Sequencing Center for Infectious Disease"/>
            <person name="Wu L."/>
            <person name="Ma J."/>
        </authorList>
    </citation>
    <scope>NUCLEOTIDE SEQUENCE [LARGE SCALE GENOMIC DNA]</scope>
    <source>
        <strain evidence="2">CGMCC 1.12286</strain>
    </source>
</reference>
<dbReference type="Proteomes" id="UP001597079">
    <property type="component" value="Unassembled WGS sequence"/>
</dbReference>
<protein>
    <recommendedName>
        <fullName evidence="3">Transposase</fullName>
    </recommendedName>
</protein>
<organism evidence="1 2">
    <name type="scientific">Alicyclobacillus fodiniaquatilis</name>
    <dbReference type="NCBI Taxonomy" id="1661150"/>
    <lineage>
        <taxon>Bacteria</taxon>
        <taxon>Bacillati</taxon>
        <taxon>Bacillota</taxon>
        <taxon>Bacilli</taxon>
        <taxon>Bacillales</taxon>
        <taxon>Alicyclobacillaceae</taxon>
        <taxon>Alicyclobacillus</taxon>
    </lineage>
</organism>
<comment type="caution">
    <text evidence="1">The sequence shown here is derived from an EMBL/GenBank/DDBJ whole genome shotgun (WGS) entry which is preliminary data.</text>
</comment>
<proteinExistence type="predicted"/>
<name>A0ABW4JLQ8_9BACL</name>
<accession>A0ABW4JLQ8</accession>
<gene>
    <name evidence="1" type="ORF">ACFSB2_22080</name>
</gene>
<dbReference type="EMBL" id="JBHUCX010000092">
    <property type="protein sequence ID" value="MFD1677367.1"/>
    <property type="molecule type" value="Genomic_DNA"/>
</dbReference>